<feature type="transmembrane region" description="Helical" evidence="7">
    <location>
        <begin position="391"/>
        <end position="410"/>
    </location>
</feature>
<evidence type="ECO:0000256" key="5">
    <source>
        <dbReference type="ARBA" id="ARBA00022989"/>
    </source>
</evidence>
<feature type="transmembrane region" description="Helical" evidence="7">
    <location>
        <begin position="300"/>
        <end position="319"/>
    </location>
</feature>
<dbReference type="GO" id="GO:0022857">
    <property type="term" value="F:transmembrane transporter activity"/>
    <property type="evidence" value="ECO:0007669"/>
    <property type="project" value="InterPro"/>
</dbReference>
<keyword evidence="4 7" id="KW-0812">Transmembrane</keyword>
<evidence type="ECO:0000256" key="4">
    <source>
        <dbReference type="ARBA" id="ARBA00022692"/>
    </source>
</evidence>
<name>A0A1G2F2B9_9BACT</name>
<evidence type="ECO:0000256" key="2">
    <source>
        <dbReference type="ARBA" id="ARBA00007520"/>
    </source>
</evidence>
<dbReference type="Proteomes" id="UP000176787">
    <property type="component" value="Unassembled WGS sequence"/>
</dbReference>
<feature type="transmembrane region" description="Helical" evidence="7">
    <location>
        <begin position="73"/>
        <end position="96"/>
    </location>
</feature>
<feature type="transmembrane region" description="Helical" evidence="7">
    <location>
        <begin position="270"/>
        <end position="293"/>
    </location>
</feature>
<keyword evidence="6 7" id="KW-0472">Membrane</keyword>
<keyword evidence="3" id="KW-0813">Transport</keyword>
<reference evidence="9 10" key="1">
    <citation type="journal article" date="2016" name="Nat. Commun.">
        <title>Thousands of microbial genomes shed light on interconnected biogeochemical processes in an aquifer system.</title>
        <authorList>
            <person name="Anantharaman K."/>
            <person name="Brown C.T."/>
            <person name="Hug L.A."/>
            <person name="Sharon I."/>
            <person name="Castelle C.J."/>
            <person name="Probst A.J."/>
            <person name="Thomas B.C."/>
            <person name="Singh A."/>
            <person name="Wilkins M.J."/>
            <person name="Karaoz U."/>
            <person name="Brodie E.L."/>
            <person name="Williams K.H."/>
            <person name="Hubbard S.S."/>
            <person name="Banfield J.F."/>
        </authorList>
    </citation>
    <scope>NUCLEOTIDE SEQUENCE [LARGE SCALE GENOMIC DNA]</scope>
</reference>
<proteinExistence type="inferred from homology"/>
<comment type="subcellular location">
    <subcellularLocation>
        <location evidence="1">Membrane</location>
        <topology evidence="1">Multi-pass membrane protein</topology>
    </subcellularLocation>
</comment>
<evidence type="ECO:0000313" key="9">
    <source>
        <dbReference type="EMBL" id="OGZ32169.1"/>
    </source>
</evidence>
<gene>
    <name evidence="9" type="ORF">A3H02_01890</name>
</gene>
<dbReference type="Gene3D" id="1.20.1250.20">
    <property type="entry name" value="MFS general substrate transporter like domains"/>
    <property type="match status" value="1"/>
</dbReference>
<evidence type="ECO:0000313" key="10">
    <source>
        <dbReference type="Proteomes" id="UP000176787"/>
    </source>
</evidence>
<dbReference type="PANTHER" id="PTHR23504">
    <property type="entry name" value="MAJOR FACILITATOR SUPERFAMILY DOMAIN-CONTAINING PROTEIN 10"/>
    <property type="match status" value="1"/>
</dbReference>
<feature type="domain" description="Major facilitator superfamily (MFS) profile" evidence="8">
    <location>
        <begin position="7"/>
        <end position="413"/>
    </location>
</feature>
<keyword evidence="5 7" id="KW-1133">Transmembrane helix</keyword>
<feature type="transmembrane region" description="Helical" evidence="7">
    <location>
        <begin position="102"/>
        <end position="118"/>
    </location>
</feature>
<dbReference type="InterPro" id="IPR001958">
    <property type="entry name" value="Tet-R_TetA/multi-R_MdtG-like"/>
</dbReference>
<dbReference type="AlphaFoldDB" id="A0A1G2F2B9"/>
<feature type="transmembrane region" description="Helical" evidence="7">
    <location>
        <begin position="181"/>
        <end position="203"/>
    </location>
</feature>
<feature type="transmembrane region" description="Helical" evidence="7">
    <location>
        <begin position="233"/>
        <end position="258"/>
    </location>
</feature>
<dbReference type="SUPFAM" id="SSF103473">
    <property type="entry name" value="MFS general substrate transporter"/>
    <property type="match status" value="1"/>
</dbReference>
<sequence length="417" mass="46268">MRDNRLGFWIILVTVFLSFLSYGILIPFLPFYAEKFGGGGFSIGLLFAAYALSQFIFTPFIGRLSDRIGRRRIIIFSLLGEALSLLALVFAFAYWWLLLVRIFGGIFGSIAGVAQAYLSDITPAEKKTKAMGYFGAAFGAGFIAGPALGSYFSGATLNFPGCLLIEGYKFCLTDYVPQSDFLAPFLIAGIISFIASVVAYFFLKESLTAESLVAEKKHETFFQGFSYVFRHKLILFWIVFYFIGIFNFSNLETIFAIFTKFKFGLSPKEIGYFFVYVGLLAAFVQIAGISFLVRRLKDIHILLIGGFLSALSYVILPFAPNVPYYFFFLAIFALGVGLSAPAILGIISKLSHREDYGVVLGVTQSSARLAQVLGSFWAGFSYQYISFASPMLSAGIIMFLAFSILFVLWLKKYELGA</sequence>
<feature type="transmembrane region" description="Helical" evidence="7">
    <location>
        <begin position="130"/>
        <end position="152"/>
    </location>
</feature>
<evidence type="ECO:0000259" key="8">
    <source>
        <dbReference type="PROSITE" id="PS50850"/>
    </source>
</evidence>
<evidence type="ECO:0000256" key="1">
    <source>
        <dbReference type="ARBA" id="ARBA00004141"/>
    </source>
</evidence>
<feature type="transmembrane region" description="Helical" evidence="7">
    <location>
        <begin position="41"/>
        <end position="61"/>
    </location>
</feature>
<evidence type="ECO:0000256" key="7">
    <source>
        <dbReference type="SAM" id="Phobius"/>
    </source>
</evidence>
<dbReference type="PROSITE" id="PS50850">
    <property type="entry name" value="MFS"/>
    <property type="match status" value="1"/>
</dbReference>
<dbReference type="STRING" id="1801726.A3H02_01890"/>
<dbReference type="InterPro" id="IPR036259">
    <property type="entry name" value="MFS_trans_sf"/>
</dbReference>
<feature type="transmembrane region" description="Helical" evidence="7">
    <location>
        <begin position="325"/>
        <end position="347"/>
    </location>
</feature>
<evidence type="ECO:0000256" key="3">
    <source>
        <dbReference type="ARBA" id="ARBA00022448"/>
    </source>
</evidence>
<organism evidence="9 10">
    <name type="scientific">Candidatus Niyogibacteria bacterium RIFCSPLOWO2_12_FULL_41_13</name>
    <dbReference type="NCBI Taxonomy" id="1801726"/>
    <lineage>
        <taxon>Bacteria</taxon>
        <taxon>Candidatus Niyogiibacteriota</taxon>
    </lineage>
</organism>
<dbReference type="Pfam" id="PF07690">
    <property type="entry name" value="MFS_1"/>
    <property type="match status" value="1"/>
</dbReference>
<dbReference type="InterPro" id="IPR020846">
    <property type="entry name" value="MFS_dom"/>
</dbReference>
<dbReference type="InterPro" id="IPR005829">
    <property type="entry name" value="Sugar_transporter_CS"/>
</dbReference>
<dbReference type="PRINTS" id="PR01035">
    <property type="entry name" value="TCRTETA"/>
</dbReference>
<feature type="transmembrane region" description="Helical" evidence="7">
    <location>
        <begin position="367"/>
        <end position="385"/>
    </location>
</feature>
<evidence type="ECO:0000256" key="6">
    <source>
        <dbReference type="ARBA" id="ARBA00023136"/>
    </source>
</evidence>
<comment type="caution">
    <text evidence="9">The sequence shown here is derived from an EMBL/GenBank/DDBJ whole genome shotgun (WGS) entry which is preliminary data.</text>
</comment>
<dbReference type="PANTHER" id="PTHR23504:SF15">
    <property type="entry name" value="MAJOR FACILITATOR SUPERFAMILY (MFS) PROFILE DOMAIN-CONTAINING PROTEIN"/>
    <property type="match status" value="1"/>
</dbReference>
<dbReference type="InterPro" id="IPR011701">
    <property type="entry name" value="MFS"/>
</dbReference>
<protein>
    <recommendedName>
        <fullName evidence="8">Major facilitator superfamily (MFS) profile domain-containing protein</fullName>
    </recommendedName>
</protein>
<dbReference type="GO" id="GO:0016020">
    <property type="term" value="C:membrane"/>
    <property type="evidence" value="ECO:0007669"/>
    <property type="project" value="UniProtKB-SubCell"/>
</dbReference>
<feature type="transmembrane region" description="Helical" evidence="7">
    <location>
        <begin position="7"/>
        <end position="29"/>
    </location>
</feature>
<dbReference type="EMBL" id="MHMS01000013">
    <property type="protein sequence ID" value="OGZ32169.1"/>
    <property type="molecule type" value="Genomic_DNA"/>
</dbReference>
<accession>A0A1G2F2B9</accession>
<dbReference type="PROSITE" id="PS00216">
    <property type="entry name" value="SUGAR_TRANSPORT_1"/>
    <property type="match status" value="1"/>
</dbReference>
<comment type="similarity">
    <text evidence="2">Belongs to the major facilitator superfamily. TCR/Tet family.</text>
</comment>